<sequence>MFKYFLLILALVRMTCYSLEIQDMPEKDREKLERFFKLLITRTTLGYTLCGDKPCSIESAPNLSKIPSRYAVNIFFKYHGYATLVQGIEAWNRYAHHFPSTRFVFRYVQAYNTLVLINKNAARRVIEENIDLFQKLTSSSKSADEYLDEVCFPFDETKDYLIKRNITLLGILLGYGRNNAMAFEHKCYFLNLKRFELDNSYQPLGSILNPGFVCIENGTNTKENEKIKITLRQAKQNIKATFRSNHYFEVAITEFTGKNF</sequence>
<reference evidence="2" key="1">
    <citation type="submission" date="2015-09" db="EMBL/GenBank/DDBJ databases">
        <authorList>
            <person name="Bertelli C."/>
        </authorList>
    </citation>
    <scope>NUCLEOTIDE SEQUENCE [LARGE SCALE GENOMIC DNA]</scope>
    <source>
        <strain evidence="2">KNic</strain>
        <plasmid evidence="2">pPNK</plasmid>
    </source>
</reference>
<gene>
    <name evidence="1" type="ORF">PNK_p0073</name>
</gene>
<evidence type="ECO:0000313" key="2">
    <source>
        <dbReference type="Proteomes" id="UP000069902"/>
    </source>
</evidence>
<geneLocation type="plasmid" evidence="2">
    <name>pPNK</name>
</geneLocation>
<proteinExistence type="predicted"/>
<dbReference type="PATRIC" id="fig|389348.3.peg.2838"/>
<accession>A0A0U5JI67</accession>
<keyword evidence="2" id="KW-1185">Reference proteome</keyword>
<evidence type="ECO:0000313" key="1">
    <source>
        <dbReference type="EMBL" id="CUI18127.1"/>
    </source>
</evidence>
<dbReference type="Proteomes" id="UP000069902">
    <property type="component" value="Plasmid pPNK"/>
</dbReference>
<organism evidence="1 2">
    <name type="scientific">Candidatus Protochlamydia naegleriophila</name>
    <dbReference type="NCBI Taxonomy" id="389348"/>
    <lineage>
        <taxon>Bacteria</taxon>
        <taxon>Pseudomonadati</taxon>
        <taxon>Chlamydiota</taxon>
        <taxon>Chlamydiia</taxon>
        <taxon>Parachlamydiales</taxon>
        <taxon>Parachlamydiaceae</taxon>
        <taxon>Candidatus Protochlamydia</taxon>
    </lineage>
</organism>
<dbReference type="EMBL" id="LN879503">
    <property type="protein sequence ID" value="CUI18127.1"/>
    <property type="molecule type" value="Genomic_DNA"/>
</dbReference>
<dbReference type="InParanoid" id="A0A0U5JI67"/>
<dbReference type="AlphaFoldDB" id="A0A0U5JI67"/>
<dbReference type="KEGG" id="pnl:PNK_p0073"/>
<protein>
    <submittedName>
        <fullName evidence="1">Uncharacterized protein</fullName>
    </submittedName>
</protein>
<name>A0A0U5JI67_9BACT</name>